<dbReference type="Gene3D" id="1.20.930.20">
    <property type="entry name" value="Adaptor protein Cbl, N-terminal domain"/>
    <property type="match status" value="1"/>
</dbReference>
<dbReference type="EMBL" id="JARKIB010000035">
    <property type="protein sequence ID" value="KAJ7761407.1"/>
    <property type="molecule type" value="Genomic_DNA"/>
</dbReference>
<dbReference type="Gene3D" id="3.40.50.300">
    <property type="entry name" value="P-loop containing nucleotide triphosphate hydrolases"/>
    <property type="match status" value="1"/>
</dbReference>
<sequence>MPPQPTAAQTRLKDISKCLTITSETLEMLASSVNVPCLEAISNTTQSLLKNIQTVKQNKEECAQLIEKAHQLLEAIIAVHINSETGGELPPSVLHNIGNFTRTLHKIHTFVEAQQGGNKVMNFFRQSEMSTLLKACKTGLQQGFESFQIKSTDLMKAITEMQQDASKMQQEVLNIIEALSDPSHSEGASMVYSGSYTSSTSISMLPSEPKIFHGRETELTKILGLFSQGTPRIAILGAGGMGKTSLARAVIHHTEVIHLYGQYRHFVACDSATNKVELAALVGAHLGLKPGPDLTRAVVNHFSNNPPSLLILDNLETVWEPSDLRPEIEEFLSLLTDADNLALIITMRGAERPVKVHWSHPFLPPLEPLDQDAAQKTFMDIAEGTHEPTEVDKILALTDNMPLAIDLLANLVDTEGCSTVLSRWEHEKTSLISDGYDKRSNLDLSIALSLASPRLNTLPQAQDLLSLLSILPDGLSNADLIQSKLPLDNILGCKAALIQTALAYTDCQKRLKVLVPIREYLQKSQPPRDGLIQHLLKHFQELLEFHQEHYGMLSGSSTVARISSNMANMQNVLRNGLQPNHPNLKDSLYCTCYLNGFSQYVGQGIIPLIGQVHHLFPIPNDYELEAFVLTEMLASWRYSVLFDPQTLISQVLELFSLFENTDIKCKFYIHAGRYYHMHKNDIPSAAKFYQSAISMANITGNSTRHAQALHHVACMKWRLGDYSAAHSIACKSQQLAMKNGYFYHEAEALRITAVCLRILGKYNQSISLCNRAINLLGLCGMFGGTLKHTIQTTQAEAHRLKSEYLEAYNIQTQILYETSLNLDPYYQGLAALNVAQLQMNMDTPKQEVQKNIDTAKSLVMREPTLIRFCEFLEGDLSLREGYPVDANMAIVWSHLQILVGGMGFMVHQLGPQFFLYIP</sequence>
<dbReference type="InterPro" id="IPR049052">
    <property type="entry name" value="nSTAND1"/>
</dbReference>
<evidence type="ECO:0000259" key="1">
    <source>
        <dbReference type="Pfam" id="PF20703"/>
    </source>
</evidence>
<dbReference type="PANTHER" id="PTHR47691">
    <property type="entry name" value="REGULATOR-RELATED"/>
    <property type="match status" value="1"/>
</dbReference>
<dbReference type="InterPro" id="IPR011990">
    <property type="entry name" value="TPR-like_helical_dom_sf"/>
</dbReference>
<gene>
    <name evidence="2" type="ORF">B0H16DRAFT_548462</name>
</gene>
<reference evidence="2" key="1">
    <citation type="submission" date="2023-03" db="EMBL/GenBank/DDBJ databases">
        <title>Massive genome expansion in bonnet fungi (Mycena s.s.) driven by repeated elements and novel gene families across ecological guilds.</title>
        <authorList>
            <consortium name="Lawrence Berkeley National Laboratory"/>
            <person name="Harder C.B."/>
            <person name="Miyauchi S."/>
            <person name="Viragh M."/>
            <person name="Kuo A."/>
            <person name="Thoen E."/>
            <person name="Andreopoulos B."/>
            <person name="Lu D."/>
            <person name="Skrede I."/>
            <person name="Drula E."/>
            <person name="Henrissat B."/>
            <person name="Morin E."/>
            <person name="Kohler A."/>
            <person name="Barry K."/>
            <person name="LaButti K."/>
            <person name="Morin E."/>
            <person name="Salamov A."/>
            <person name="Lipzen A."/>
            <person name="Mereny Z."/>
            <person name="Hegedus B."/>
            <person name="Baldrian P."/>
            <person name="Stursova M."/>
            <person name="Weitz H."/>
            <person name="Taylor A."/>
            <person name="Grigoriev I.V."/>
            <person name="Nagy L.G."/>
            <person name="Martin F."/>
            <person name="Kauserud H."/>
        </authorList>
    </citation>
    <scope>NUCLEOTIDE SEQUENCE</scope>
    <source>
        <strain evidence="2">CBHHK182m</strain>
    </source>
</reference>
<dbReference type="SUPFAM" id="SSF52540">
    <property type="entry name" value="P-loop containing nucleoside triphosphate hydrolases"/>
    <property type="match status" value="1"/>
</dbReference>
<feature type="domain" description="Novel STAND NTPase 1" evidence="1">
    <location>
        <begin position="208"/>
        <end position="348"/>
    </location>
</feature>
<comment type="caution">
    <text evidence="2">The sequence shown here is derived from an EMBL/GenBank/DDBJ whole genome shotgun (WGS) entry which is preliminary data.</text>
</comment>
<dbReference type="SUPFAM" id="SSF48452">
    <property type="entry name" value="TPR-like"/>
    <property type="match status" value="1"/>
</dbReference>
<dbReference type="Proteomes" id="UP001215598">
    <property type="component" value="Unassembled WGS sequence"/>
</dbReference>
<dbReference type="InterPro" id="IPR036537">
    <property type="entry name" value="Adaptor_Cbl_N_dom_sf"/>
</dbReference>
<dbReference type="InterPro" id="IPR027417">
    <property type="entry name" value="P-loop_NTPase"/>
</dbReference>
<name>A0AAD7JDZ5_9AGAR</name>
<proteinExistence type="predicted"/>
<accession>A0AAD7JDZ5</accession>
<dbReference type="InterPro" id="IPR059179">
    <property type="entry name" value="MLKL-like_MCAfunc"/>
</dbReference>
<evidence type="ECO:0000313" key="3">
    <source>
        <dbReference type="Proteomes" id="UP001215598"/>
    </source>
</evidence>
<dbReference type="CDD" id="cd21037">
    <property type="entry name" value="MLKL_NTD"/>
    <property type="match status" value="1"/>
</dbReference>
<dbReference type="Pfam" id="PF20703">
    <property type="entry name" value="nSTAND1"/>
    <property type="match status" value="1"/>
</dbReference>
<protein>
    <recommendedName>
        <fullName evidence="1">Novel STAND NTPase 1 domain-containing protein</fullName>
    </recommendedName>
</protein>
<organism evidence="2 3">
    <name type="scientific">Mycena metata</name>
    <dbReference type="NCBI Taxonomy" id="1033252"/>
    <lineage>
        <taxon>Eukaryota</taxon>
        <taxon>Fungi</taxon>
        <taxon>Dikarya</taxon>
        <taxon>Basidiomycota</taxon>
        <taxon>Agaricomycotina</taxon>
        <taxon>Agaricomycetes</taxon>
        <taxon>Agaricomycetidae</taxon>
        <taxon>Agaricales</taxon>
        <taxon>Marasmiineae</taxon>
        <taxon>Mycenaceae</taxon>
        <taxon>Mycena</taxon>
    </lineage>
</organism>
<dbReference type="PANTHER" id="PTHR47691:SF3">
    <property type="entry name" value="HTH-TYPE TRANSCRIPTIONAL REGULATOR RV0890C-RELATED"/>
    <property type="match status" value="1"/>
</dbReference>
<dbReference type="GO" id="GO:0007166">
    <property type="term" value="P:cell surface receptor signaling pathway"/>
    <property type="evidence" value="ECO:0007669"/>
    <property type="project" value="InterPro"/>
</dbReference>
<dbReference type="Gene3D" id="1.25.40.10">
    <property type="entry name" value="Tetratricopeptide repeat domain"/>
    <property type="match status" value="1"/>
</dbReference>
<dbReference type="AlphaFoldDB" id="A0AAD7JDZ5"/>
<keyword evidence="3" id="KW-1185">Reference proteome</keyword>
<feature type="non-terminal residue" evidence="2">
    <location>
        <position position="918"/>
    </location>
</feature>
<evidence type="ECO:0000313" key="2">
    <source>
        <dbReference type="EMBL" id="KAJ7761407.1"/>
    </source>
</evidence>